<name>A0A177EG79_9MICR</name>
<dbReference type="Proteomes" id="UP000185944">
    <property type="component" value="Unassembled WGS sequence"/>
</dbReference>
<organism evidence="2 3">
    <name type="scientific">Nematocida displodere</name>
    <dbReference type="NCBI Taxonomy" id="1805483"/>
    <lineage>
        <taxon>Eukaryota</taxon>
        <taxon>Fungi</taxon>
        <taxon>Fungi incertae sedis</taxon>
        <taxon>Microsporidia</taxon>
        <taxon>Nematocida</taxon>
    </lineage>
</organism>
<evidence type="ECO:0008006" key="4">
    <source>
        <dbReference type="Google" id="ProtNLM"/>
    </source>
</evidence>
<accession>A0A177EG79</accession>
<proteinExistence type="predicted"/>
<dbReference type="AlphaFoldDB" id="A0A177EG79"/>
<comment type="caution">
    <text evidence="2">The sequence shown here is derived from an EMBL/GenBank/DDBJ whole genome shotgun (WGS) entry which is preliminary data.</text>
</comment>
<evidence type="ECO:0000313" key="3">
    <source>
        <dbReference type="Proteomes" id="UP000185944"/>
    </source>
</evidence>
<keyword evidence="3" id="KW-1185">Reference proteome</keyword>
<feature type="chain" id="PRO_5008060354" description="RING-type domain-containing protein" evidence="1">
    <location>
        <begin position="30"/>
        <end position="601"/>
    </location>
</feature>
<evidence type="ECO:0000313" key="2">
    <source>
        <dbReference type="EMBL" id="OAG30954.1"/>
    </source>
</evidence>
<gene>
    <name evidence="2" type="ORF">NEDG_02183</name>
</gene>
<dbReference type="GeneID" id="93648533"/>
<reference evidence="2 3" key="1">
    <citation type="submission" date="2016-02" db="EMBL/GenBank/DDBJ databases">
        <title>Discovery of a natural microsporidian pathogen with a broad tissue tropism in Caenorhabditis elegans.</title>
        <authorList>
            <person name="Luallen R.J."/>
            <person name="Reinke A.W."/>
            <person name="Tong L."/>
            <person name="Botts M.R."/>
            <person name="Felix M.-A."/>
            <person name="Troemel E.R."/>
        </authorList>
    </citation>
    <scope>NUCLEOTIDE SEQUENCE [LARGE SCALE GENOMIC DNA]</scope>
    <source>
        <strain evidence="2 3">JUm2807</strain>
    </source>
</reference>
<feature type="signal peptide" evidence="1">
    <location>
        <begin position="1"/>
        <end position="29"/>
    </location>
</feature>
<sequence length="601" mass="67374">MHLLASHKPTRTLAMALILLGSLVSSIHGSTSTDAREGPAIIYIDSLYTDQTLEFFRASGCELAASTRPNQSSLAKAQISAKICLDRYTLDTVPENLVPGLEFDFLTILCEQDSEHLENLENLENTNPNTNQAPIKTPTSKELVVKVFRALSNFRANVLVFDGLRIDSTTTGNSGSKKAGNALDIFRRAKEPSPIPLHIKHLKIENMSNISTVFLLSCFDMQNCKFSIWFDNIPGICKPHTSTNLGTTSYLNVDTVGHSKDTALLTKECITLKCLHIYGTDQTLDPLSETLKPTASKHWGKLVVPVEAWEPIVNRIEESFSKENLPTSSVHLEDFDVVRSVTYQERVTMKQLTVTFRVRDTQLKTRTSNLNDTVLLFRKHFGDIESVRLNLYVYTLELVHDFPTAYTEVGHPKLSDIIWARYFGAICLYSSRNILWIAPNAYSDWASGKLNDEMKKVSASQILFIYGPTRTPFLPNMHTTNNPKCFECYQSVDDFNGTPADEDAPMYLGIVCNSGHMACITCLKKLAKKKREMEEPLCCPICDAVINNFEGCGVIERDEKGLVGFKIKPHILPREMEHIDSNPNWFEDYAEALSIGELGVL</sequence>
<dbReference type="EMBL" id="LTDL01000023">
    <property type="protein sequence ID" value="OAG30954.1"/>
    <property type="molecule type" value="Genomic_DNA"/>
</dbReference>
<protein>
    <recommendedName>
        <fullName evidence="4">RING-type domain-containing protein</fullName>
    </recommendedName>
</protein>
<dbReference type="VEuPathDB" id="MicrosporidiaDB:NEDG_02183"/>
<keyword evidence="1" id="KW-0732">Signal</keyword>
<evidence type="ECO:0000256" key="1">
    <source>
        <dbReference type="SAM" id="SignalP"/>
    </source>
</evidence>
<dbReference type="RefSeq" id="XP_067544778.1">
    <property type="nucleotide sequence ID" value="XM_067689601.1"/>
</dbReference>